<evidence type="ECO:0000256" key="13">
    <source>
        <dbReference type="RuleBase" id="RU003785"/>
    </source>
</evidence>
<sequence length="308" mass="33996">MAQKVLVIVGPTAVGKTALSIKLAHEFNGEVISGDSMQVYQGLDIGTAKVTPTEMDGIPHYLIDILRPDQQFTVADFVSMSQTKLAEIGAQQKLPLIVGGTGLYVQALLDNFGLGATAQFTDEQVRADLEAFAAKEGKQALWDRLAQLDPQAAQKIPVNNVRRVVRALEVCQVSGQLFSAQADSASGDYDPLIIGLNTERQVLYQRINQRVDLMVKAGLVDEARQLYQAGGTKLAAGKGIGYKELYPYFAGTAPLADCVERIKINSRHYAKRQLTWFRNRMEVNWFDIVSDPDQQEQIKQLIASWLVK</sequence>
<evidence type="ECO:0000256" key="9">
    <source>
        <dbReference type="ARBA" id="ARBA00049563"/>
    </source>
</evidence>
<gene>
    <name evidence="10 14" type="primary">miaA</name>
    <name evidence="14" type="ORF">LPAF129_05990</name>
</gene>
<evidence type="ECO:0000256" key="5">
    <source>
        <dbReference type="ARBA" id="ARBA00022694"/>
    </source>
</evidence>
<organism evidence="14 15">
    <name type="scientific">Ligilactobacillus pabuli</name>
    <dbReference type="NCBI Taxonomy" id="2886039"/>
    <lineage>
        <taxon>Bacteria</taxon>
        <taxon>Bacillati</taxon>
        <taxon>Bacillota</taxon>
        <taxon>Bacilli</taxon>
        <taxon>Lactobacillales</taxon>
        <taxon>Lactobacillaceae</taxon>
        <taxon>Ligilactobacillus</taxon>
    </lineage>
</organism>
<evidence type="ECO:0000256" key="4">
    <source>
        <dbReference type="ARBA" id="ARBA00022679"/>
    </source>
</evidence>
<dbReference type="SUPFAM" id="SSF52540">
    <property type="entry name" value="P-loop containing nucleoside triphosphate hydrolases"/>
    <property type="match status" value="2"/>
</dbReference>
<accession>A0ABM9BG46</accession>
<dbReference type="InterPro" id="IPR018022">
    <property type="entry name" value="IPT"/>
</dbReference>
<comment type="cofactor">
    <cofactor evidence="1 10">
        <name>Mg(2+)</name>
        <dbReference type="ChEBI" id="CHEBI:18420"/>
    </cofactor>
</comment>
<name>A0ABM9BG46_9LACO</name>
<evidence type="ECO:0000256" key="10">
    <source>
        <dbReference type="HAMAP-Rule" id="MF_00185"/>
    </source>
</evidence>
<feature type="region of interest" description="Interaction with substrate tRNA" evidence="10">
    <location>
        <begin position="35"/>
        <end position="38"/>
    </location>
</feature>
<dbReference type="Gene3D" id="3.40.50.300">
    <property type="entry name" value="P-loop containing nucleotide triphosphate hydrolases"/>
    <property type="match status" value="1"/>
</dbReference>
<dbReference type="EMBL" id="BQXH01000004">
    <property type="protein sequence ID" value="GKS80914.1"/>
    <property type="molecule type" value="Genomic_DNA"/>
</dbReference>
<dbReference type="Gene3D" id="1.10.20.140">
    <property type="match status" value="1"/>
</dbReference>
<dbReference type="InterPro" id="IPR027417">
    <property type="entry name" value="P-loop_NTPase"/>
</dbReference>
<evidence type="ECO:0000256" key="6">
    <source>
        <dbReference type="ARBA" id="ARBA00022741"/>
    </source>
</evidence>
<feature type="site" description="Interaction with substrate tRNA" evidence="10">
    <location>
        <position position="126"/>
    </location>
</feature>
<proteinExistence type="inferred from homology"/>
<comment type="function">
    <text evidence="2 10 12">Catalyzes the transfer of a dimethylallyl group onto the adenine at position 37 in tRNAs that read codons beginning with uridine, leading to the formation of N6-(dimethylallyl)adenosine (i(6)A).</text>
</comment>
<feature type="binding site" evidence="10">
    <location>
        <begin position="10"/>
        <end position="17"/>
    </location>
    <ligand>
        <name>ATP</name>
        <dbReference type="ChEBI" id="CHEBI:30616"/>
    </ligand>
</feature>
<dbReference type="Pfam" id="PF01715">
    <property type="entry name" value="IPPT"/>
    <property type="match status" value="1"/>
</dbReference>
<dbReference type="InterPro" id="IPR039657">
    <property type="entry name" value="Dimethylallyltransferase"/>
</dbReference>
<feature type="binding site" evidence="10">
    <location>
        <begin position="12"/>
        <end position="17"/>
    </location>
    <ligand>
        <name>substrate</name>
    </ligand>
</feature>
<keyword evidence="7 10" id="KW-0067">ATP-binding</keyword>
<evidence type="ECO:0000256" key="12">
    <source>
        <dbReference type="RuleBase" id="RU003784"/>
    </source>
</evidence>
<comment type="similarity">
    <text evidence="3 10 13">Belongs to the IPP transferase family.</text>
</comment>
<protein>
    <recommendedName>
        <fullName evidence="10">tRNA dimethylallyltransferase</fullName>
        <ecNumber evidence="10">2.5.1.75</ecNumber>
    </recommendedName>
    <alternativeName>
        <fullName evidence="10">Dimethylallyl diphosphate:tRNA dimethylallyltransferase</fullName>
        <shortName evidence="10">DMAPP:tRNA dimethylallyltransferase</shortName>
        <shortName evidence="10">DMATase</shortName>
    </alternativeName>
    <alternativeName>
        <fullName evidence="10">Isopentenyl-diphosphate:tRNA isopentenyltransferase</fullName>
        <shortName evidence="10">IPP transferase</shortName>
        <shortName evidence="10">IPPT</shortName>
        <shortName evidence="10">IPTase</shortName>
    </alternativeName>
</protein>
<keyword evidence="4 10" id="KW-0808">Transferase</keyword>
<evidence type="ECO:0000256" key="1">
    <source>
        <dbReference type="ARBA" id="ARBA00001946"/>
    </source>
</evidence>
<evidence type="ECO:0000256" key="3">
    <source>
        <dbReference type="ARBA" id="ARBA00005842"/>
    </source>
</evidence>
<dbReference type="PANTHER" id="PTHR11088:SF60">
    <property type="entry name" value="TRNA DIMETHYLALLYLTRANSFERASE"/>
    <property type="match status" value="1"/>
</dbReference>
<dbReference type="EC" id="2.5.1.75" evidence="10"/>
<keyword evidence="8 10" id="KW-0460">Magnesium</keyword>
<keyword evidence="15" id="KW-1185">Reference proteome</keyword>
<evidence type="ECO:0000256" key="11">
    <source>
        <dbReference type="RuleBase" id="RU003783"/>
    </source>
</evidence>
<dbReference type="NCBIfam" id="TIGR00174">
    <property type="entry name" value="miaA"/>
    <property type="match status" value="1"/>
</dbReference>
<reference evidence="14" key="1">
    <citation type="journal article" date="2022" name="Int. J. Syst. Evol. Microbiol.">
        <title>A novel species of lactic acid bacteria, Ligilactobacillus pabuli sp. nov., isolated from alfalfa silage.</title>
        <authorList>
            <person name="Tohno M."/>
            <person name="Tanizawa Y."/>
            <person name="Sawada H."/>
            <person name="Sakamoto M."/>
            <person name="Ohkuma M."/>
            <person name="Kobayashi H."/>
        </authorList>
    </citation>
    <scope>NUCLEOTIDE SEQUENCE</scope>
    <source>
        <strain evidence="14">AF129</strain>
    </source>
</reference>
<evidence type="ECO:0000313" key="15">
    <source>
        <dbReference type="Proteomes" id="UP001055149"/>
    </source>
</evidence>
<comment type="caution">
    <text evidence="10">Lacks conserved residue(s) required for the propagation of feature annotation.</text>
</comment>
<dbReference type="HAMAP" id="MF_00185">
    <property type="entry name" value="IPP_trans"/>
    <property type="match status" value="1"/>
</dbReference>
<comment type="subunit">
    <text evidence="10">Monomer.</text>
</comment>
<evidence type="ECO:0000256" key="8">
    <source>
        <dbReference type="ARBA" id="ARBA00022842"/>
    </source>
</evidence>
<evidence type="ECO:0000256" key="2">
    <source>
        <dbReference type="ARBA" id="ARBA00003213"/>
    </source>
</evidence>
<feature type="site" description="Interaction with substrate tRNA" evidence="10">
    <location>
        <position position="101"/>
    </location>
</feature>
<dbReference type="PANTHER" id="PTHR11088">
    <property type="entry name" value="TRNA DIMETHYLALLYLTRANSFERASE"/>
    <property type="match status" value="1"/>
</dbReference>
<keyword evidence="6 10" id="KW-0547">Nucleotide-binding</keyword>
<keyword evidence="5 10" id="KW-0819">tRNA processing</keyword>
<dbReference type="RefSeq" id="WP_244054687.1">
    <property type="nucleotide sequence ID" value="NZ_BQXH01000004.1"/>
</dbReference>
<comment type="catalytic activity">
    <reaction evidence="9 10 11">
        <text>adenosine(37) in tRNA + dimethylallyl diphosphate = N(6)-dimethylallyladenosine(37) in tRNA + diphosphate</text>
        <dbReference type="Rhea" id="RHEA:26482"/>
        <dbReference type="Rhea" id="RHEA-COMP:10162"/>
        <dbReference type="Rhea" id="RHEA-COMP:10375"/>
        <dbReference type="ChEBI" id="CHEBI:33019"/>
        <dbReference type="ChEBI" id="CHEBI:57623"/>
        <dbReference type="ChEBI" id="CHEBI:74411"/>
        <dbReference type="ChEBI" id="CHEBI:74415"/>
        <dbReference type="EC" id="2.5.1.75"/>
    </reaction>
</comment>
<dbReference type="Proteomes" id="UP001055149">
    <property type="component" value="Unassembled WGS sequence"/>
</dbReference>
<evidence type="ECO:0000313" key="14">
    <source>
        <dbReference type="EMBL" id="GKS80914.1"/>
    </source>
</evidence>
<evidence type="ECO:0000256" key="7">
    <source>
        <dbReference type="ARBA" id="ARBA00022840"/>
    </source>
</evidence>
<comment type="caution">
    <text evidence="14">The sequence shown here is derived from an EMBL/GenBank/DDBJ whole genome shotgun (WGS) entry which is preliminary data.</text>
</comment>